<dbReference type="PANTHER" id="PTHR46523">
    <property type="entry name" value="DCTP PYROPHOSPHATASE 1"/>
    <property type="match status" value="1"/>
</dbReference>
<proteinExistence type="predicted"/>
<evidence type="ECO:0000313" key="2">
    <source>
        <dbReference type="Proteomes" id="UP000003323"/>
    </source>
</evidence>
<dbReference type="InterPro" id="IPR025984">
    <property type="entry name" value="DCTPP"/>
</dbReference>
<dbReference type="CDD" id="cd11537">
    <property type="entry name" value="NTP-PPase_RS21-C6_like"/>
    <property type="match status" value="1"/>
</dbReference>
<dbReference type="Pfam" id="PF12643">
    <property type="entry name" value="MazG-like"/>
    <property type="match status" value="1"/>
</dbReference>
<dbReference type="Proteomes" id="UP000003323">
    <property type="component" value="Unassembled WGS sequence"/>
</dbReference>
<dbReference type="AlphaFoldDB" id="E0Q5U2"/>
<organism evidence="1 2">
    <name type="scientific">Bifidobacterium dentium ATCC 27679</name>
    <dbReference type="NCBI Taxonomy" id="871562"/>
    <lineage>
        <taxon>Bacteria</taxon>
        <taxon>Bacillati</taxon>
        <taxon>Actinomycetota</taxon>
        <taxon>Actinomycetes</taxon>
        <taxon>Bifidobacteriales</taxon>
        <taxon>Bifidobacteriaceae</taxon>
        <taxon>Bifidobacterium</taxon>
    </lineage>
</organism>
<gene>
    <name evidence="1" type="ORF">HMPREF0168_0499</name>
</gene>
<evidence type="ECO:0000313" key="1">
    <source>
        <dbReference type="EMBL" id="EFM42016.1"/>
    </source>
</evidence>
<accession>E0Q5U2</accession>
<keyword evidence="1" id="KW-0378">Hydrolase</keyword>
<dbReference type="HOGENOM" id="CLU_110454_2_1_11"/>
<comment type="caution">
    <text evidence="1">The sequence shown here is derived from an EMBL/GenBank/DDBJ whole genome shotgun (WGS) entry which is preliminary data.</text>
</comment>
<dbReference type="SUPFAM" id="SSF101386">
    <property type="entry name" value="all-alpha NTP pyrophosphatases"/>
    <property type="match status" value="1"/>
</dbReference>
<reference evidence="1 2" key="1">
    <citation type="submission" date="2010-08" db="EMBL/GenBank/DDBJ databases">
        <authorList>
            <person name="Muzny D."/>
            <person name="Qin X."/>
            <person name="Deng J."/>
            <person name="Jiang H."/>
            <person name="Liu Y."/>
            <person name="Qu J."/>
            <person name="Song X.-Z."/>
            <person name="Zhang L."/>
            <person name="Thornton R."/>
            <person name="Coyle M."/>
            <person name="Francisco L."/>
            <person name="Jackson L."/>
            <person name="Javaid M."/>
            <person name="Korchina V."/>
            <person name="Kovar C."/>
            <person name="Mata R."/>
            <person name="Mathew T."/>
            <person name="Ngo R."/>
            <person name="Nguyen L."/>
            <person name="Nguyen N."/>
            <person name="Okwuonu G."/>
            <person name="Ongeri F."/>
            <person name="Pham C."/>
            <person name="Simmons D."/>
            <person name="Wilczek-Boney K."/>
            <person name="Hale W."/>
            <person name="Jakkamsetti A."/>
            <person name="Pham P."/>
            <person name="Ruth R."/>
            <person name="San Lucas F."/>
            <person name="Warren J."/>
            <person name="Zhang J."/>
            <person name="Zhao Z."/>
            <person name="Zhou C."/>
            <person name="Zhu D."/>
            <person name="Lee S."/>
            <person name="Bess C."/>
            <person name="Blankenburg K."/>
            <person name="Forbes L."/>
            <person name="Fu Q."/>
            <person name="Gubbala S."/>
            <person name="Hirani K."/>
            <person name="Jayaseelan J.C."/>
            <person name="Lara F."/>
            <person name="Munidasa M."/>
            <person name="Palculict T."/>
            <person name="Patil S."/>
            <person name="Pu L.-L."/>
            <person name="Saada N."/>
            <person name="Tang L."/>
            <person name="Weissenberger G."/>
            <person name="Zhu Y."/>
            <person name="Hemphill L."/>
            <person name="Shang Y."/>
            <person name="Youmans B."/>
            <person name="Ayvaz T."/>
            <person name="Ross M."/>
            <person name="Santibanez J."/>
            <person name="Aqrawi P."/>
            <person name="Gross S."/>
            <person name="Joshi V."/>
            <person name="Fowler G."/>
            <person name="Nazareth L."/>
            <person name="Reid J."/>
            <person name="Worley K."/>
            <person name="Petrosino J."/>
            <person name="Highlander S."/>
            <person name="Gibbs R."/>
        </authorList>
    </citation>
    <scope>NUCLEOTIDE SEQUENCE [LARGE SCALE GENOMIC DNA]</scope>
    <source>
        <strain evidence="1 2">ATCC 27679</strain>
    </source>
</reference>
<sequence>MNDNRFRKSICCHTAIIALFLVFHGIAPIKLEIMISNSTINLIRDFVSARDWDQFHTPGNLAKSVSIEAAELLECFQWSDEPRNDDLEHVHEEIADVLIYSIMLSNKLGFDLDEIILDKLSKNARKYPVEISRGNSKKAS</sequence>
<dbReference type="GO" id="GO:0047429">
    <property type="term" value="F:nucleoside triphosphate diphosphatase activity"/>
    <property type="evidence" value="ECO:0007669"/>
    <property type="project" value="InterPro"/>
</dbReference>
<dbReference type="EMBL" id="AEEQ01000007">
    <property type="protein sequence ID" value="EFM42016.1"/>
    <property type="molecule type" value="Genomic_DNA"/>
</dbReference>
<protein>
    <submittedName>
        <fullName evidence="1">MazG nucleotide pyrophosphohydrolase domain protein</fullName>
    </submittedName>
</protein>
<dbReference type="GO" id="GO:0009143">
    <property type="term" value="P:nucleoside triphosphate catabolic process"/>
    <property type="evidence" value="ECO:0007669"/>
    <property type="project" value="InterPro"/>
</dbReference>
<dbReference type="Gene3D" id="1.10.287.1080">
    <property type="entry name" value="MazG-like"/>
    <property type="match status" value="1"/>
</dbReference>
<dbReference type="PANTHER" id="PTHR46523:SF1">
    <property type="entry name" value="DCTP PYROPHOSPHATASE 1"/>
    <property type="match status" value="1"/>
</dbReference>
<dbReference type="InterPro" id="IPR052555">
    <property type="entry name" value="dCTP_Pyrophosphatase"/>
</dbReference>
<name>E0Q5U2_9BIFI</name>